<dbReference type="WBParaSite" id="TTAC_0001123701-mRNA-1">
    <property type="protein sequence ID" value="TTAC_0001123701-mRNA-1"/>
    <property type="gene ID" value="TTAC_0001123701"/>
</dbReference>
<dbReference type="STRING" id="6205.A0A0R3XCG0"/>
<protein>
    <submittedName>
        <fullName evidence="4">START domain-containing protein</fullName>
    </submittedName>
</protein>
<name>A0A0R3XCG0_HYDTA</name>
<sequence>MLAIECIHLEVSPRTEWSDYDEVDYARTQWLQSLKPNNGPDCIINRCIKSPQVTLYESVIVLRLQDVVATCVMLENQREDERWPLPVGNTHTYKRRTIIEAFDEEQQSLTSNTFFASDTEMHKLPMKASLISIDLTQCFAHGISDVGTWFFHSLLFLFFFSFVSHFAIF</sequence>
<reference evidence="4" key="1">
    <citation type="submission" date="2017-02" db="UniProtKB">
        <authorList>
            <consortium name="WormBaseParasite"/>
        </authorList>
    </citation>
    <scope>IDENTIFICATION</scope>
</reference>
<accession>A0A0R3XCG0</accession>
<dbReference type="EMBL" id="UYWX01023248">
    <property type="protein sequence ID" value="VDM36200.1"/>
    <property type="molecule type" value="Genomic_DNA"/>
</dbReference>
<evidence type="ECO:0000313" key="4">
    <source>
        <dbReference type="WBParaSite" id="TTAC_0001123701-mRNA-1"/>
    </source>
</evidence>
<keyword evidence="1" id="KW-0472">Membrane</keyword>
<gene>
    <name evidence="2" type="ORF">TTAC_LOCUS11220</name>
</gene>
<keyword evidence="1" id="KW-0812">Transmembrane</keyword>
<evidence type="ECO:0000313" key="3">
    <source>
        <dbReference type="Proteomes" id="UP000274429"/>
    </source>
</evidence>
<keyword evidence="3" id="KW-1185">Reference proteome</keyword>
<proteinExistence type="predicted"/>
<dbReference type="AlphaFoldDB" id="A0A0R3XCG0"/>
<feature type="transmembrane region" description="Helical" evidence="1">
    <location>
        <begin position="149"/>
        <end position="168"/>
    </location>
</feature>
<dbReference type="Proteomes" id="UP000274429">
    <property type="component" value="Unassembled WGS sequence"/>
</dbReference>
<evidence type="ECO:0000313" key="2">
    <source>
        <dbReference type="EMBL" id="VDM36200.1"/>
    </source>
</evidence>
<reference evidence="2 3" key="2">
    <citation type="submission" date="2018-11" db="EMBL/GenBank/DDBJ databases">
        <authorList>
            <consortium name="Pathogen Informatics"/>
        </authorList>
    </citation>
    <scope>NUCLEOTIDE SEQUENCE [LARGE SCALE GENOMIC DNA]</scope>
</reference>
<evidence type="ECO:0000256" key="1">
    <source>
        <dbReference type="SAM" id="Phobius"/>
    </source>
</evidence>
<keyword evidence="1" id="KW-1133">Transmembrane helix</keyword>
<organism evidence="4">
    <name type="scientific">Hydatigena taeniaeformis</name>
    <name type="common">Feline tapeworm</name>
    <name type="synonym">Taenia taeniaeformis</name>
    <dbReference type="NCBI Taxonomy" id="6205"/>
    <lineage>
        <taxon>Eukaryota</taxon>
        <taxon>Metazoa</taxon>
        <taxon>Spiralia</taxon>
        <taxon>Lophotrochozoa</taxon>
        <taxon>Platyhelminthes</taxon>
        <taxon>Cestoda</taxon>
        <taxon>Eucestoda</taxon>
        <taxon>Cyclophyllidea</taxon>
        <taxon>Taeniidae</taxon>
        <taxon>Hydatigera</taxon>
    </lineage>
</organism>